<dbReference type="InParanoid" id="A0A7N2LFR4"/>
<dbReference type="SUPFAM" id="SSF57850">
    <property type="entry name" value="RING/U-box"/>
    <property type="match status" value="1"/>
</dbReference>
<dbReference type="EMBL" id="LRBV02000004">
    <property type="status" value="NOT_ANNOTATED_CDS"/>
    <property type="molecule type" value="Genomic_DNA"/>
</dbReference>
<keyword evidence="1" id="KW-0479">Metal-binding</keyword>
<dbReference type="PROSITE" id="PS50089">
    <property type="entry name" value="ZF_RING_2"/>
    <property type="match status" value="1"/>
</dbReference>
<dbReference type="InterPro" id="IPR001841">
    <property type="entry name" value="Znf_RING"/>
</dbReference>
<evidence type="ECO:0000256" key="2">
    <source>
        <dbReference type="SAM" id="Phobius"/>
    </source>
</evidence>
<reference evidence="4" key="2">
    <citation type="submission" date="2021-01" db="UniProtKB">
        <authorList>
            <consortium name="EnsemblPlants"/>
        </authorList>
    </citation>
    <scope>IDENTIFICATION</scope>
</reference>
<dbReference type="Proteomes" id="UP000594261">
    <property type="component" value="Chromosome 4"/>
</dbReference>
<dbReference type="Gramene" id="QL04p048317:mrna">
    <property type="protein sequence ID" value="QL04p048317:mrna:CDS:1"/>
    <property type="gene ID" value="QL04p048317"/>
</dbReference>
<dbReference type="PANTHER" id="PTHR46719">
    <property type="entry name" value="TRANSCRIPTION FACTOR C2H2 FAMILY-RELATED"/>
    <property type="match status" value="1"/>
</dbReference>
<reference evidence="4 5" key="1">
    <citation type="journal article" date="2016" name="G3 (Bethesda)">
        <title>First Draft Assembly and Annotation of the Genome of a California Endemic Oak Quercus lobata Nee (Fagaceae).</title>
        <authorList>
            <person name="Sork V.L."/>
            <person name="Fitz-Gibbon S.T."/>
            <person name="Puiu D."/>
            <person name="Crepeau M."/>
            <person name="Gugger P.F."/>
            <person name="Sherman R."/>
            <person name="Stevens K."/>
            <person name="Langley C.H."/>
            <person name="Pellegrini M."/>
            <person name="Salzberg S.L."/>
        </authorList>
    </citation>
    <scope>NUCLEOTIDE SEQUENCE [LARGE SCALE GENOMIC DNA]</scope>
    <source>
        <strain evidence="4 5">cv. SW786</strain>
    </source>
</reference>
<evidence type="ECO:0000256" key="1">
    <source>
        <dbReference type="PROSITE-ProRule" id="PRU00175"/>
    </source>
</evidence>
<dbReference type="AlphaFoldDB" id="A0A7N2LFR4"/>
<dbReference type="PANTHER" id="PTHR46719:SF7">
    <property type="entry name" value="RING-H2 FINGER PROTEIN ATL71-RELATED"/>
    <property type="match status" value="1"/>
</dbReference>
<keyword evidence="1" id="KW-0863">Zinc-finger</keyword>
<dbReference type="GO" id="GO:0008270">
    <property type="term" value="F:zinc ion binding"/>
    <property type="evidence" value="ECO:0007669"/>
    <property type="project" value="UniProtKB-KW"/>
</dbReference>
<dbReference type="Gene3D" id="3.30.40.10">
    <property type="entry name" value="Zinc/RING finger domain, C3HC4 (zinc finger)"/>
    <property type="match status" value="1"/>
</dbReference>
<evidence type="ECO:0000313" key="5">
    <source>
        <dbReference type="Proteomes" id="UP000594261"/>
    </source>
</evidence>
<feature type="transmembrane region" description="Helical" evidence="2">
    <location>
        <begin position="20"/>
        <end position="42"/>
    </location>
</feature>
<keyword evidence="2" id="KW-1133">Transmembrane helix</keyword>
<dbReference type="EnsemblPlants" id="QL04p048317:mrna">
    <property type="protein sequence ID" value="QL04p048317:mrna:CDS:1"/>
    <property type="gene ID" value="QL04p048317"/>
</dbReference>
<name>A0A7N2LFR4_QUELO</name>
<keyword evidence="2" id="KW-0472">Membrane</keyword>
<keyword evidence="1" id="KW-0862">Zinc</keyword>
<organism evidence="4 5">
    <name type="scientific">Quercus lobata</name>
    <name type="common">Valley oak</name>
    <dbReference type="NCBI Taxonomy" id="97700"/>
    <lineage>
        <taxon>Eukaryota</taxon>
        <taxon>Viridiplantae</taxon>
        <taxon>Streptophyta</taxon>
        <taxon>Embryophyta</taxon>
        <taxon>Tracheophyta</taxon>
        <taxon>Spermatophyta</taxon>
        <taxon>Magnoliopsida</taxon>
        <taxon>eudicotyledons</taxon>
        <taxon>Gunneridae</taxon>
        <taxon>Pentapetalae</taxon>
        <taxon>rosids</taxon>
        <taxon>fabids</taxon>
        <taxon>Fagales</taxon>
        <taxon>Fagaceae</taxon>
        <taxon>Quercus</taxon>
    </lineage>
</organism>
<protein>
    <recommendedName>
        <fullName evidence="3">RING-type domain-containing protein</fullName>
    </recommendedName>
</protein>
<proteinExistence type="predicted"/>
<evidence type="ECO:0000259" key="3">
    <source>
        <dbReference type="PROSITE" id="PS50089"/>
    </source>
</evidence>
<dbReference type="Pfam" id="PF13639">
    <property type="entry name" value="zf-RING_2"/>
    <property type="match status" value="1"/>
</dbReference>
<feature type="domain" description="RING-type" evidence="3">
    <location>
        <begin position="99"/>
        <end position="141"/>
    </location>
</feature>
<dbReference type="OMA" id="VCRKLAN"/>
<dbReference type="InterPro" id="IPR013083">
    <property type="entry name" value="Znf_RING/FYVE/PHD"/>
</dbReference>
<dbReference type="SMART" id="SM00184">
    <property type="entry name" value="RING"/>
    <property type="match status" value="1"/>
</dbReference>
<accession>A0A7N2LFR4</accession>
<evidence type="ECO:0000313" key="4">
    <source>
        <dbReference type="EnsemblPlants" id="QL04p048317:mrna:CDS:1"/>
    </source>
</evidence>
<dbReference type="InterPro" id="IPR045899">
    <property type="entry name" value="ATL71-like"/>
</dbReference>
<dbReference type="CDD" id="cd16454">
    <property type="entry name" value="RING-H2_PA-TM-RING"/>
    <property type="match status" value="1"/>
</dbReference>
<keyword evidence="2" id="KW-0812">Transmembrane</keyword>
<sequence>MSTSNLPSSSGTTDDISGSTIGIVFSIGIFLLILLITFVCIWNRLPHNQSTHPIPITSLRTSDLNSITILEQGLDEATLNSYPKLVYSQIKGTSPASCCSICLVDYKETDMLRLLPHCSHLFHQNCIDPWIRLHPTCPVCRKAPVPAPHTIIAGVDPLATTTRIQDN</sequence>
<keyword evidence="5" id="KW-1185">Reference proteome</keyword>